<dbReference type="InterPro" id="IPR005000">
    <property type="entry name" value="Aldolase/citrate-lyase_domain"/>
</dbReference>
<accession>A0A0D2VYN3</accession>
<name>A0A0D2VYN3_CAPO3</name>
<dbReference type="AlphaFoldDB" id="A0A0D2VYN3"/>
<dbReference type="GO" id="GO:0006107">
    <property type="term" value="P:oxaloacetate metabolic process"/>
    <property type="evidence" value="ECO:0007669"/>
    <property type="project" value="TreeGrafter"/>
</dbReference>
<dbReference type="EMBL" id="KE346372">
    <property type="protein sequence ID" value="KJE96847.1"/>
    <property type="molecule type" value="Genomic_DNA"/>
</dbReference>
<keyword evidence="2" id="KW-0479">Metal-binding</keyword>
<dbReference type="Gene3D" id="3.20.20.60">
    <property type="entry name" value="Phosphoenolpyruvate-binding domains"/>
    <property type="match status" value="1"/>
</dbReference>
<dbReference type="PhylomeDB" id="A0A0D2VYN3"/>
<feature type="domain" description="HpcH/HpaI aldolase/citrate lyase" evidence="4">
    <location>
        <begin position="73"/>
        <end position="280"/>
    </location>
</feature>
<evidence type="ECO:0000256" key="1">
    <source>
        <dbReference type="ARBA" id="ARBA00001946"/>
    </source>
</evidence>
<dbReference type="OMA" id="WTTPWTH"/>
<dbReference type="OrthoDB" id="1773at2759"/>
<sequence>MLSQCVRQSSRCTRLAAATLPIRHFGASVAPAAPAAPSATPASGFAVREERLRRTLFNGKSFIETPKNHAFVLPGSDERKIAKASTLTADSIVLDLEDGVARNRKAEARKLVLNALNSVASASTMSAQASLAVEDLTAVLQSPKLQGIVIPKVEYASDVLFVSEFINSVAPASSRGEIRLLAAIESAVGLLNLREIAASCPRLDALIFASEDLCADMGITRTAGARELLFARSSTVVHAVAHRLQAIDMVCMEFKDNQRLSQECEEGFEMGFTGKQAIHPNQIPIVNDKFRPPASAIKKATRILEGYKAVTDKGVGAFDLDGQVIDLPVVKWAEKVLARAGIRN</sequence>
<dbReference type="eggNOG" id="ENOG502QQPK">
    <property type="taxonomic scope" value="Eukaryota"/>
</dbReference>
<evidence type="ECO:0000256" key="2">
    <source>
        <dbReference type="ARBA" id="ARBA00022723"/>
    </source>
</evidence>
<dbReference type="InParanoid" id="A0A0D2VYN3"/>
<comment type="cofactor">
    <cofactor evidence="1">
        <name>Mg(2+)</name>
        <dbReference type="ChEBI" id="CHEBI:18420"/>
    </cofactor>
</comment>
<dbReference type="GO" id="GO:0003824">
    <property type="term" value="F:catalytic activity"/>
    <property type="evidence" value="ECO:0007669"/>
    <property type="project" value="InterPro"/>
</dbReference>
<keyword evidence="6" id="KW-1185">Reference proteome</keyword>
<reference evidence="6" key="1">
    <citation type="submission" date="2011-02" db="EMBL/GenBank/DDBJ databases">
        <title>The Genome Sequence of Capsaspora owczarzaki ATCC 30864.</title>
        <authorList>
            <person name="Russ C."/>
            <person name="Cuomo C."/>
            <person name="Burger G."/>
            <person name="Gray M.W."/>
            <person name="Holland P.W.H."/>
            <person name="King N."/>
            <person name="Lang F.B.F."/>
            <person name="Roger A.J."/>
            <person name="Ruiz-Trillo I."/>
            <person name="Young S.K."/>
            <person name="Zeng Q."/>
            <person name="Gargeya S."/>
            <person name="Alvarado L."/>
            <person name="Berlin A."/>
            <person name="Chapman S.B."/>
            <person name="Chen Z."/>
            <person name="Freedman E."/>
            <person name="Gellesch M."/>
            <person name="Goldberg J."/>
            <person name="Griggs A."/>
            <person name="Gujja S."/>
            <person name="Heilman E."/>
            <person name="Heiman D."/>
            <person name="Howarth C."/>
            <person name="Mehta T."/>
            <person name="Neiman D."/>
            <person name="Pearson M."/>
            <person name="Roberts A."/>
            <person name="Saif S."/>
            <person name="Shea T."/>
            <person name="Shenoy N."/>
            <person name="Sisk P."/>
            <person name="Stolte C."/>
            <person name="Sykes S."/>
            <person name="White J."/>
            <person name="Yandava C."/>
            <person name="Haas B."/>
            <person name="Nusbaum C."/>
            <person name="Birren B."/>
        </authorList>
    </citation>
    <scope>NUCLEOTIDE SEQUENCE</scope>
    <source>
        <strain evidence="6">ATCC 30864</strain>
    </source>
</reference>
<proteinExistence type="predicted"/>
<dbReference type="InterPro" id="IPR015813">
    <property type="entry name" value="Pyrv/PenolPyrv_kinase-like_dom"/>
</dbReference>
<dbReference type="PANTHER" id="PTHR32308:SF0">
    <property type="entry name" value="HPCH_HPAI ALDOLASE_CITRATE LYASE DOMAIN-CONTAINING PROTEIN"/>
    <property type="match status" value="1"/>
</dbReference>
<evidence type="ECO:0000313" key="6">
    <source>
        <dbReference type="Proteomes" id="UP000008743"/>
    </source>
</evidence>
<evidence type="ECO:0000256" key="3">
    <source>
        <dbReference type="ARBA" id="ARBA00022842"/>
    </source>
</evidence>
<dbReference type="Pfam" id="PF03328">
    <property type="entry name" value="HpcH_HpaI"/>
    <property type="match status" value="1"/>
</dbReference>
<dbReference type="STRING" id="595528.A0A0D2VYN3"/>
<dbReference type="Proteomes" id="UP000008743">
    <property type="component" value="Unassembled WGS sequence"/>
</dbReference>
<dbReference type="SUPFAM" id="SSF51621">
    <property type="entry name" value="Phosphoenolpyruvate/pyruvate domain"/>
    <property type="match status" value="1"/>
</dbReference>
<organism evidence="5 6">
    <name type="scientific">Capsaspora owczarzaki (strain ATCC 30864)</name>
    <dbReference type="NCBI Taxonomy" id="595528"/>
    <lineage>
        <taxon>Eukaryota</taxon>
        <taxon>Filasterea</taxon>
        <taxon>Capsaspora</taxon>
    </lineage>
</organism>
<keyword evidence="3" id="KW-0460">Magnesium</keyword>
<dbReference type="InterPro" id="IPR040442">
    <property type="entry name" value="Pyrv_kinase-like_dom_sf"/>
</dbReference>
<dbReference type="GO" id="GO:0000287">
    <property type="term" value="F:magnesium ion binding"/>
    <property type="evidence" value="ECO:0007669"/>
    <property type="project" value="TreeGrafter"/>
</dbReference>
<evidence type="ECO:0000259" key="4">
    <source>
        <dbReference type="Pfam" id="PF03328"/>
    </source>
</evidence>
<dbReference type="PANTHER" id="PTHR32308">
    <property type="entry name" value="LYASE BETA SUBUNIT, PUTATIVE (AFU_ORTHOLOGUE AFUA_4G13030)-RELATED"/>
    <property type="match status" value="1"/>
</dbReference>
<dbReference type="RefSeq" id="XP_004343832.1">
    <property type="nucleotide sequence ID" value="XM_004343782.2"/>
</dbReference>
<evidence type="ECO:0000313" key="5">
    <source>
        <dbReference type="EMBL" id="KJE96847.1"/>
    </source>
</evidence>
<gene>
    <name evidence="5" type="ORF">CAOG_007108</name>
</gene>
<protein>
    <recommendedName>
        <fullName evidence="4">HpcH/HpaI aldolase/citrate lyase domain-containing protein</fullName>
    </recommendedName>
</protein>